<evidence type="ECO:0008006" key="4">
    <source>
        <dbReference type="Google" id="ProtNLM"/>
    </source>
</evidence>
<dbReference type="InterPro" id="IPR021307">
    <property type="entry name" value="DUF2884"/>
</dbReference>
<accession>K2KEJ4</accession>
<dbReference type="EMBL" id="AMRI01000007">
    <property type="protein sequence ID" value="EKE75710.1"/>
    <property type="molecule type" value="Genomic_DNA"/>
</dbReference>
<gene>
    <name evidence="2" type="ORF">B3C1_06508</name>
</gene>
<dbReference type="RefSeq" id="WP_008483710.1">
    <property type="nucleotide sequence ID" value="NZ_AMRI01000007.1"/>
</dbReference>
<feature type="chain" id="PRO_5003862858" description="DUF2884 family protein" evidence="1">
    <location>
        <begin position="20"/>
        <end position="260"/>
    </location>
</feature>
<dbReference type="Proteomes" id="UP000006755">
    <property type="component" value="Unassembled WGS sequence"/>
</dbReference>
<sequence length="260" mass="28480">MNKMIMALPLLALSATAMAKDTQISVDEKCQMTIPHDLRLAKDGFWVEDQGKALMRYQDGTLLIGERSQSLSGEQRQSLDKFNGGLRASAATGVELGVSAIELASQVTSGVLADLLGAEAAEEVRLGLDEAKLRLHRQLYEQDGTWYVKSGSFDEDQDDYLGDEFEQRVESAVKKSMGNLFTQLGQAMSSGDGSFEENVQAWAADMESRANRIEEEAKAKGGDIEVKANQLCDQLLALDKQEEGFKSQFSGWVELLVSKG</sequence>
<keyword evidence="1" id="KW-0732">Signal</keyword>
<reference evidence="2 3" key="1">
    <citation type="journal article" date="2012" name="J. Bacteriol.">
        <title>Genome Sequence of Gallaecimonas xiamenensis Type Strain 3-C-1.</title>
        <authorList>
            <person name="Lai Q."/>
            <person name="Wang L."/>
            <person name="Wang W."/>
            <person name="Shao Z."/>
        </authorList>
    </citation>
    <scope>NUCLEOTIDE SEQUENCE [LARGE SCALE GENOMIC DNA]</scope>
    <source>
        <strain evidence="2 3">3-C-1</strain>
    </source>
</reference>
<evidence type="ECO:0000313" key="3">
    <source>
        <dbReference type="Proteomes" id="UP000006755"/>
    </source>
</evidence>
<dbReference type="Pfam" id="PF11101">
    <property type="entry name" value="DUF2884"/>
    <property type="match status" value="1"/>
</dbReference>
<evidence type="ECO:0000313" key="2">
    <source>
        <dbReference type="EMBL" id="EKE75710.1"/>
    </source>
</evidence>
<comment type="caution">
    <text evidence="2">The sequence shown here is derived from an EMBL/GenBank/DDBJ whole genome shotgun (WGS) entry which is preliminary data.</text>
</comment>
<organism evidence="2 3">
    <name type="scientific">Gallaecimonas xiamenensis 3-C-1</name>
    <dbReference type="NCBI Taxonomy" id="745411"/>
    <lineage>
        <taxon>Bacteria</taxon>
        <taxon>Pseudomonadati</taxon>
        <taxon>Pseudomonadota</taxon>
        <taxon>Gammaproteobacteria</taxon>
        <taxon>Enterobacterales</taxon>
        <taxon>Gallaecimonadaceae</taxon>
        <taxon>Gallaecimonas</taxon>
    </lineage>
</organism>
<proteinExistence type="predicted"/>
<protein>
    <recommendedName>
        <fullName evidence="4">DUF2884 family protein</fullName>
    </recommendedName>
</protein>
<name>K2KEJ4_9GAMM</name>
<feature type="signal peptide" evidence="1">
    <location>
        <begin position="1"/>
        <end position="19"/>
    </location>
</feature>
<dbReference type="OrthoDB" id="6397557at2"/>
<dbReference type="AlphaFoldDB" id="K2KEJ4"/>
<keyword evidence="3" id="KW-1185">Reference proteome</keyword>
<dbReference type="STRING" id="745411.B3C1_06508"/>
<evidence type="ECO:0000256" key="1">
    <source>
        <dbReference type="SAM" id="SignalP"/>
    </source>
</evidence>